<evidence type="ECO:0000256" key="4">
    <source>
        <dbReference type="ARBA" id="ARBA00022840"/>
    </source>
</evidence>
<dbReference type="InterPro" id="IPR010488">
    <property type="entry name" value="Zeta_toxin_domain"/>
</dbReference>
<keyword evidence="4" id="KW-0067">ATP-binding</keyword>
<keyword evidence="9" id="KW-1185">Reference proteome</keyword>
<dbReference type="InterPro" id="IPR027417">
    <property type="entry name" value="P-loop_NTPase"/>
</dbReference>
<organism evidence="8 9">
    <name type="scientific">Bifidobacterium aerophilum</name>
    <dbReference type="NCBI Taxonomy" id="1798155"/>
    <lineage>
        <taxon>Bacteria</taxon>
        <taxon>Bacillati</taxon>
        <taxon>Actinomycetota</taxon>
        <taxon>Actinomycetes</taxon>
        <taxon>Bifidobacteriales</taxon>
        <taxon>Bifidobacteriaceae</taxon>
        <taxon>Bifidobacterium</taxon>
    </lineage>
</organism>
<comment type="catalytic activity">
    <reaction evidence="6">
        <text>UDP-N-acetyl-alpha-D-glucosamine + ATP = UDP-N-acetyl-alpha-D-glucosamine 3'-phosphate + ADP + H(+)</text>
        <dbReference type="Rhea" id="RHEA:32671"/>
        <dbReference type="ChEBI" id="CHEBI:15378"/>
        <dbReference type="ChEBI" id="CHEBI:30616"/>
        <dbReference type="ChEBI" id="CHEBI:57705"/>
        <dbReference type="ChEBI" id="CHEBI:64353"/>
        <dbReference type="ChEBI" id="CHEBI:456216"/>
        <dbReference type="EC" id="2.7.1.176"/>
    </reaction>
</comment>
<dbReference type="GO" id="GO:0016301">
    <property type="term" value="F:kinase activity"/>
    <property type="evidence" value="ECO:0007669"/>
    <property type="project" value="InterPro"/>
</dbReference>
<dbReference type="EMBL" id="WHZW01000014">
    <property type="protein sequence ID" value="NEG89847.1"/>
    <property type="molecule type" value="Genomic_DNA"/>
</dbReference>
<comment type="similarity">
    <text evidence="1">Belongs to the zeta toxin family.</text>
</comment>
<dbReference type="EC" id="2.7.1.176" evidence="2"/>
<evidence type="ECO:0000256" key="5">
    <source>
        <dbReference type="ARBA" id="ARBA00032897"/>
    </source>
</evidence>
<evidence type="ECO:0000256" key="6">
    <source>
        <dbReference type="ARBA" id="ARBA00048178"/>
    </source>
</evidence>
<evidence type="ECO:0000256" key="1">
    <source>
        <dbReference type="ARBA" id="ARBA00009104"/>
    </source>
</evidence>
<evidence type="ECO:0000313" key="9">
    <source>
        <dbReference type="Proteomes" id="UP000469194"/>
    </source>
</evidence>
<dbReference type="GO" id="GO:0005524">
    <property type="term" value="F:ATP binding"/>
    <property type="evidence" value="ECO:0007669"/>
    <property type="project" value="UniProtKB-KW"/>
</dbReference>
<dbReference type="Gene3D" id="3.40.50.300">
    <property type="entry name" value="P-loop containing nucleotide triphosphate hydrolases"/>
    <property type="match status" value="1"/>
</dbReference>
<evidence type="ECO:0000313" key="8">
    <source>
        <dbReference type="EMBL" id="NEG89847.1"/>
    </source>
</evidence>
<reference evidence="8 9" key="1">
    <citation type="submission" date="2019-10" db="EMBL/GenBank/DDBJ databases">
        <title>Bifidobacterium from non-human primates.</title>
        <authorList>
            <person name="Modesto M."/>
        </authorList>
    </citation>
    <scope>NUCLEOTIDE SEQUENCE [LARGE SCALE GENOMIC DNA]</scope>
    <source>
        <strain evidence="8 9">TRE17</strain>
    </source>
</reference>
<evidence type="ECO:0000259" key="7">
    <source>
        <dbReference type="Pfam" id="PF06414"/>
    </source>
</evidence>
<dbReference type="AlphaFoldDB" id="A0A6N9Z564"/>
<dbReference type="Pfam" id="PF06414">
    <property type="entry name" value="Zeta_toxin"/>
    <property type="match status" value="1"/>
</dbReference>
<sequence length="312" mass="35817">MRARHPFSEQYLHDVFDRQIRDDVFRKATISRRPLTIFLGGQPGAGKTRGQNLAIALHPSESPIKIIGDDLRQYQDDYWELIEKHPLEMPDATKQSSGTWIAMCVAEANRQGYSIVIEGTWRNANTVLDEARNAKDLERRTHAVIMAVPKELSRISILERYYKDRLDGKPSRWTPLAAHDETVKGLYSSVKQIADDSAIDRFTIVDRNGTCLFDETDMGIRRKHGAEIWFKHHDRTLTDDELSQVKKQLSIVELGLRDDGIDNPEAEQVIRDTKALVMSKRETLSLIKERAEQRLANQDDSPIILVTPKYKR</sequence>
<protein>
    <recommendedName>
        <fullName evidence="5">UDP-N-acetylglucosamine kinase</fullName>
        <ecNumber evidence="2">2.7.1.176</ecNumber>
    </recommendedName>
    <alternativeName>
        <fullName evidence="5">UDP-N-acetylglucosamine kinase</fullName>
    </alternativeName>
</protein>
<dbReference type="SUPFAM" id="SSF52540">
    <property type="entry name" value="P-loop containing nucleoside triphosphate hydrolases"/>
    <property type="match status" value="1"/>
</dbReference>
<proteinExistence type="inferred from homology"/>
<evidence type="ECO:0000256" key="3">
    <source>
        <dbReference type="ARBA" id="ARBA00022741"/>
    </source>
</evidence>
<name>A0A6N9Z564_9BIFI</name>
<feature type="domain" description="Zeta toxin" evidence="7">
    <location>
        <begin position="30"/>
        <end position="215"/>
    </location>
</feature>
<dbReference type="Proteomes" id="UP000469194">
    <property type="component" value="Unassembled WGS sequence"/>
</dbReference>
<comment type="caution">
    <text evidence="8">The sequence shown here is derived from an EMBL/GenBank/DDBJ whole genome shotgun (WGS) entry which is preliminary data.</text>
</comment>
<gene>
    <name evidence="8" type="ORF">GFD25_07605</name>
</gene>
<accession>A0A6N9Z564</accession>
<evidence type="ECO:0000256" key="2">
    <source>
        <dbReference type="ARBA" id="ARBA00011963"/>
    </source>
</evidence>
<keyword evidence="3" id="KW-0547">Nucleotide-binding</keyword>